<keyword evidence="2" id="KW-1185">Reference proteome</keyword>
<sequence length="189" mass="21793">MKGLKVGNMKNFPFPDRVSSREELKRDILYRRIPAEERTAICDTAWDIGVRTAKTILKKSKNDIRGIIASHKLDIKWEDTDKVVGNIRFFGEYLVNKNLIVMYTQSIAKWAKENGISNRQAQDLILAHEFFHFLEVSKIGSVSDQYSIPVLKIGSRVLLYGSIKALSEIGAHGFSRTYFDLYRNRMEYV</sequence>
<gene>
    <name evidence="1" type="ORF">HRQ91_08380</name>
</gene>
<reference evidence="1 2" key="1">
    <citation type="journal article" date="2021" name="Microbiol. Resour. Announc.">
        <title>Complete Genome Sequences of Three Human Oral Treponema parvum Isolates.</title>
        <authorList>
            <person name="Zeng H."/>
            <person name="Watt R.M."/>
        </authorList>
    </citation>
    <scope>NUCLEOTIDE SEQUENCE [LARGE SCALE GENOMIC DNA]</scope>
    <source>
        <strain evidence="1 2">ATCC 700770</strain>
    </source>
</reference>
<dbReference type="KEGG" id="tpav:HRQ91_08380"/>
<dbReference type="EMBL" id="CP054142">
    <property type="protein sequence ID" value="QTQ14468.1"/>
    <property type="molecule type" value="Genomic_DNA"/>
</dbReference>
<dbReference type="RefSeq" id="WP_210119121.1">
    <property type="nucleotide sequence ID" value="NZ_CP054142.1"/>
</dbReference>
<evidence type="ECO:0000313" key="1">
    <source>
        <dbReference type="EMBL" id="QTQ14468.1"/>
    </source>
</evidence>
<proteinExistence type="predicted"/>
<accession>A0A975F540</accession>
<organism evidence="1 2">
    <name type="scientific">Treponema parvum</name>
    <dbReference type="NCBI Taxonomy" id="138851"/>
    <lineage>
        <taxon>Bacteria</taxon>
        <taxon>Pseudomonadati</taxon>
        <taxon>Spirochaetota</taxon>
        <taxon>Spirochaetia</taxon>
        <taxon>Spirochaetales</taxon>
        <taxon>Treponemataceae</taxon>
        <taxon>Treponema</taxon>
    </lineage>
</organism>
<dbReference type="AlphaFoldDB" id="A0A975F540"/>
<name>A0A975F540_9SPIR</name>
<evidence type="ECO:0000313" key="2">
    <source>
        <dbReference type="Proteomes" id="UP000671908"/>
    </source>
</evidence>
<dbReference type="Proteomes" id="UP000671908">
    <property type="component" value="Chromosome"/>
</dbReference>
<protein>
    <submittedName>
        <fullName evidence="1">Uncharacterized protein</fullName>
    </submittedName>
</protein>